<dbReference type="Proteomes" id="UP000479710">
    <property type="component" value="Unassembled WGS sequence"/>
</dbReference>
<comment type="caution">
    <text evidence="2">The sequence shown here is derived from an EMBL/GenBank/DDBJ whole genome shotgun (WGS) entry which is preliminary data.</text>
</comment>
<gene>
    <name evidence="2" type="ORF">E2562_031790</name>
</gene>
<protein>
    <recommendedName>
        <fullName evidence="4">DUF834 domain-containing protein</fullName>
    </recommendedName>
</protein>
<accession>A0A6G1EB06</accession>
<evidence type="ECO:0008006" key="4">
    <source>
        <dbReference type="Google" id="ProtNLM"/>
    </source>
</evidence>
<feature type="region of interest" description="Disordered" evidence="1">
    <location>
        <begin position="22"/>
        <end position="60"/>
    </location>
</feature>
<organism evidence="2 3">
    <name type="scientific">Oryza meyeriana var. granulata</name>
    <dbReference type="NCBI Taxonomy" id="110450"/>
    <lineage>
        <taxon>Eukaryota</taxon>
        <taxon>Viridiplantae</taxon>
        <taxon>Streptophyta</taxon>
        <taxon>Embryophyta</taxon>
        <taxon>Tracheophyta</taxon>
        <taxon>Spermatophyta</taxon>
        <taxon>Magnoliopsida</taxon>
        <taxon>Liliopsida</taxon>
        <taxon>Poales</taxon>
        <taxon>Poaceae</taxon>
        <taxon>BOP clade</taxon>
        <taxon>Oryzoideae</taxon>
        <taxon>Oryzeae</taxon>
        <taxon>Oryzinae</taxon>
        <taxon>Oryza</taxon>
        <taxon>Oryza meyeriana</taxon>
    </lineage>
</organism>
<evidence type="ECO:0000256" key="1">
    <source>
        <dbReference type="SAM" id="MobiDB-lite"/>
    </source>
</evidence>
<name>A0A6G1EB06_9ORYZ</name>
<proteinExistence type="predicted"/>
<dbReference type="EMBL" id="SPHZ02000004">
    <property type="protein sequence ID" value="KAF0922295.1"/>
    <property type="molecule type" value="Genomic_DNA"/>
</dbReference>
<reference evidence="2 3" key="1">
    <citation type="submission" date="2019-11" db="EMBL/GenBank/DDBJ databases">
        <title>Whole genome sequence of Oryza granulata.</title>
        <authorList>
            <person name="Li W."/>
        </authorList>
    </citation>
    <scope>NUCLEOTIDE SEQUENCE [LARGE SCALE GENOMIC DNA]</scope>
    <source>
        <strain evidence="3">cv. Menghai</strain>
        <tissue evidence="2">Leaf</tissue>
    </source>
</reference>
<evidence type="ECO:0000313" key="2">
    <source>
        <dbReference type="EMBL" id="KAF0922295.1"/>
    </source>
</evidence>
<keyword evidence="3" id="KW-1185">Reference proteome</keyword>
<dbReference type="AlphaFoldDB" id="A0A6G1EB06"/>
<evidence type="ECO:0000313" key="3">
    <source>
        <dbReference type="Proteomes" id="UP000479710"/>
    </source>
</evidence>
<sequence>MTAARAPCVGDGGEAEAIADRRWRRGSLGDGLHGAARRRWSRGGGAQEQARSGGRATAEARAQGQWLYMGLELGRRRGGKRAAGAGIAAHARLAVRAKRAGGGDREGGAAAWECSG</sequence>